<dbReference type="Gene3D" id="3.40.50.10400">
    <property type="entry name" value="Hypothetical protein PA1492"/>
    <property type="match status" value="1"/>
</dbReference>
<dbReference type="KEGG" id="clf:GJQ69_06980"/>
<proteinExistence type="predicted"/>
<dbReference type="RefSeq" id="WP_174193355.1">
    <property type="nucleotide sequence ID" value="NZ_CP046051.1"/>
</dbReference>
<organism evidence="2 3">
    <name type="scientific">Caproicibacterium lactatifermentans</name>
    <dbReference type="NCBI Taxonomy" id="2666138"/>
    <lineage>
        <taxon>Bacteria</taxon>
        <taxon>Bacillati</taxon>
        <taxon>Bacillota</taxon>
        <taxon>Clostridia</taxon>
        <taxon>Eubacteriales</taxon>
        <taxon>Oscillospiraceae</taxon>
        <taxon>Caproicibacterium</taxon>
    </lineage>
</organism>
<dbReference type="EMBL" id="CP046051">
    <property type="protein sequence ID" value="QKN24251.1"/>
    <property type="molecule type" value="Genomic_DNA"/>
</dbReference>
<dbReference type="InterPro" id="IPR056670">
    <property type="entry name" value="DUF7768"/>
</dbReference>
<gene>
    <name evidence="2" type="ORF">GJQ69_06980</name>
</gene>
<reference evidence="2 3" key="1">
    <citation type="submission" date="2019-11" db="EMBL/GenBank/DDBJ databases">
        <authorList>
            <person name="Ren C."/>
            <person name="Wang H."/>
            <person name="Xu Y."/>
        </authorList>
    </citation>
    <scope>NUCLEOTIDE SEQUENCE [LARGE SCALE GENOMIC DNA]</scope>
    <source>
        <strain evidence="2 3">LBM 19010</strain>
    </source>
</reference>
<protein>
    <recommendedName>
        <fullName evidence="1">DUF7768 domain-containing protein</fullName>
    </recommendedName>
</protein>
<feature type="domain" description="DUF7768" evidence="1">
    <location>
        <begin position="28"/>
        <end position="125"/>
    </location>
</feature>
<evidence type="ECO:0000313" key="3">
    <source>
        <dbReference type="Proteomes" id="UP000501316"/>
    </source>
</evidence>
<sequence length="139" mass="15743">MSMRNSEGYPDPTAYQALKNVSAHKFMPVVYICSPYSGDVETNVMNARRYCRFAVDQGCIPIAPHLLLPQFMRDNDPVEHDLAIFMDLVLLSKCAELWVFGDRISTGMGIEITKAKQKSMTIRHFTSECKEVSECTKQS</sequence>
<dbReference type="Pfam" id="PF24963">
    <property type="entry name" value="DUF7768"/>
    <property type="match status" value="1"/>
</dbReference>
<evidence type="ECO:0000313" key="2">
    <source>
        <dbReference type="EMBL" id="QKN24251.1"/>
    </source>
</evidence>
<accession>A0A859DW79</accession>
<evidence type="ECO:0000259" key="1">
    <source>
        <dbReference type="Pfam" id="PF24963"/>
    </source>
</evidence>
<dbReference type="Proteomes" id="UP000501316">
    <property type="component" value="Chromosome"/>
</dbReference>
<name>A0A859DW79_9FIRM</name>
<dbReference type="AlphaFoldDB" id="A0A859DW79"/>